<evidence type="ECO:0000313" key="2">
    <source>
        <dbReference type="Proteomes" id="UP000070093"/>
    </source>
</evidence>
<gene>
    <name evidence="1" type="ORF">HMPREF3202_00577</name>
</gene>
<proteinExistence type="predicted"/>
<dbReference type="PATRIC" id="fig|28125.4.peg.569"/>
<organism evidence="1 2">
    <name type="scientific">Prevotella bivia</name>
    <dbReference type="NCBI Taxonomy" id="28125"/>
    <lineage>
        <taxon>Bacteria</taxon>
        <taxon>Pseudomonadati</taxon>
        <taxon>Bacteroidota</taxon>
        <taxon>Bacteroidia</taxon>
        <taxon>Bacteroidales</taxon>
        <taxon>Prevotellaceae</taxon>
        <taxon>Prevotella</taxon>
    </lineage>
</organism>
<name>A0A137SZD0_9BACT</name>
<dbReference type="EMBL" id="LTAG01000025">
    <property type="protein sequence ID" value="KXO17823.1"/>
    <property type="molecule type" value="Genomic_DNA"/>
</dbReference>
<comment type="caution">
    <text evidence="1">The sequence shown here is derived from an EMBL/GenBank/DDBJ whole genome shotgun (WGS) entry which is preliminary data.</text>
</comment>
<dbReference type="STRING" id="28125.HMPREF3202_00577"/>
<dbReference type="eggNOG" id="COG4771">
    <property type="taxonomic scope" value="Bacteria"/>
</dbReference>
<sequence>MLCLLFAYSANFKGNKNGFVWDGRWSQKLAHNYKNKYDNYIAGTQFRENAANMMLGFNKHWGYSHVILSYYHLTLDICWGRSVAIAILMLRNFLFSRYIIIR</sequence>
<dbReference type="Proteomes" id="UP000070093">
    <property type="component" value="Unassembled WGS sequence"/>
</dbReference>
<reference evidence="1 2" key="1">
    <citation type="submission" date="2016-02" db="EMBL/GenBank/DDBJ databases">
        <authorList>
            <person name="Wen L."/>
            <person name="He K."/>
            <person name="Yang H."/>
        </authorList>
    </citation>
    <scope>NUCLEOTIDE SEQUENCE [LARGE SCALE GENOMIC DNA]</scope>
    <source>
        <strain evidence="1 2">GED7880</strain>
    </source>
</reference>
<protein>
    <recommendedName>
        <fullName evidence="3">Outer membrane insertion signal domain protein</fullName>
    </recommendedName>
</protein>
<evidence type="ECO:0008006" key="3">
    <source>
        <dbReference type="Google" id="ProtNLM"/>
    </source>
</evidence>
<accession>A0A137SZD0</accession>
<dbReference type="AlphaFoldDB" id="A0A137SZD0"/>
<dbReference type="RefSeq" id="WP_061314677.1">
    <property type="nucleotide sequence ID" value="NZ_KQ965641.1"/>
</dbReference>
<evidence type="ECO:0000313" key="1">
    <source>
        <dbReference type="EMBL" id="KXO17823.1"/>
    </source>
</evidence>